<dbReference type="Proteomes" id="UP000887579">
    <property type="component" value="Unplaced"/>
</dbReference>
<organism evidence="1 2">
    <name type="scientific">Panagrolaimus sp. ES5</name>
    <dbReference type="NCBI Taxonomy" id="591445"/>
    <lineage>
        <taxon>Eukaryota</taxon>
        <taxon>Metazoa</taxon>
        <taxon>Ecdysozoa</taxon>
        <taxon>Nematoda</taxon>
        <taxon>Chromadorea</taxon>
        <taxon>Rhabditida</taxon>
        <taxon>Tylenchina</taxon>
        <taxon>Panagrolaimomorpha</taxon>
        <taxon>Panagrolaimoidea</taxon>
        <taxon>Panagrolaimidae</taxon>
        <taxon>Panagrolaimus</taxon>
    </lineage>
</organism>
<reference evidence="2" key="1">
    <citation type="submission" date="2022-11" db="UniProtKB">
        <authorList>
            <consortium name="WormBaseParasite"/>
        </authorList>
    </citation>
    <scope>IDENTIFICATION</scope>
</reference>
<dbReference type="WBParaSite" id="ES5_v2.g20357.t1">
    <property type="protein sequence ID" value="ES5_v2.g20357.t1"/>
    <property type="gene ID" value="ES5_v2.g20357"/>
</dbReference>
<protein>
    <submittedName>
        <fullName evidence="2">Uncharacterized protein</fullName>
    </submittedName>
</protein>
<proteinExistence type="predicted"/>
<sequence>MTIKINSSRGRISLIDSLLITDIAEPTLSKDGSNFGIVYRHIEPKTEEDEIDEEFAAYLPIKLENEHFLSFDDRRVSTYKYQQIFGAFERPHLFDNKLWFFQRLQEYPSGPCDEIDEEFAAYLPIKLENEYFLSFDDRIVSTYKYQQLFGAFERPHLFDNKLWFFQRLEENPSGSCVRYF</sequence>
<accession>A0AC34FSJ6</accession>
<name>A0AC34FSJ6_9BILA</name>
<evidence type="ECO:0000313" key="2">
    <source>
        <dbReference type="WBParaSite" id="ES5_v2.g20357.t1"/>
    </source>
</evidence>
<evidence type="ECO:0000313" key="1">
    <source>
        <dbReference type="Proteomes" id="UP000887579"/>
    </source>
</evidence>